<sequence>MGLDPFDTDTLVEWNERDTCDGSVGCEVNTGDTLATWVGCGSADASSCLWAATSGTDGSSDCSCSVCGSANSFASSYMSEYPTWTRIACYIADVEAVGFDASVCVAAVVDDGAMACVDEPYETPALEQLSCPSAGFTLTTSSNCDLDGTLREAGEMFGETIGTFAWPTDDSSGLSPSTVSTDDSVFPTAADDDDWPPSDDDDWPPSDDDDWPPSDDVYWPPSGTEDRGIILTDDVSTPSTQAEPPSSSPVSPEEADSGVVCCWTACHMHQIHTYYK</sequence>
<dbReference type="InParanoid" id="D7FX08"/>
<keyword evidence="3" id="KW-1185">Reference proteome</keyword>
<feature type="compositionally biased region" description="Low complexity" evidence="1">
    <location>
        <begin position="243"/>
        <end position="252"/>
    </location>
</feature>
<evidence type="ECO:0000256" key="1">
    <source>
        <dbReference type="SAM" id="MobiDB-lite"/>
    </source>
</evidence>
<dbReference type="Proteomes" id="UP000002630">
    <property type="component" value="Linkage Group LG04"/>
</dbReference>
<feature type="region of interest" description="Disordered" evidence="1">
    <location>
        <begin position="162"/>
        <end position="256"/>
    </location>
</feature>
<name>D7FX08_ECTSI</name>
<feature type="compositionally biased region" description="Acidic residues" evidence="1">
    <location>
        <begin position="190"/>
        <end position="213"/>
    </location>
</feature>
<proteinExistence type="predicted"/>
<evidence type="ECO:0000313" key="2">
    <source>
        <dbReference type="EMBL" id="CBJ26341.1"/>
    </source>
</evidence>
<organism evidence="2 3">
    <name type="scientific">Ectocarpus siliculosus</name>
    <name type="common">Brown alga</name>
    <name type="synonym">Conferva siliculosa</name>
    <dbReference type="NCBI Taxonomy" id="2880"/>
    <lineage>
        <taxon>Eukaryota</taxon>
        <taxon>Sar</taxon>
        <taxon>Stramenopiles</taxon>
        <taxon>Ochrophyta</taxon>
        <taxon>PX clade</taxon>
        <taxon>Phaeophyceae</taxon>
        <taxon>Ectocarpales</taxon>
        <taxon>Ectocarpaceae</taxon>
        <taxon>Ectocarpus</taxon>
    </lineage>
</organism>
<dbReference type="EMBL" id="FN649729">
    <property type="protein sequence ID" value="CBJ26341.1"/>
    <property type="molecule type" value="Genomic_DNA"/>
</dbReference>
<feature type="compositionally biased region" description="Polar residues" evidence="1">
    <location>
        <begin position="169"/>
        <end position="183"/>
    </location>
</feature>
<dbReference type="AlphaFoldDB" id="D7FX08"/>
<evidence type="ECO:0000313" key="3">
    <source>
        <dbReference type="Proteomes" id="UP000002630"/>
    </source>
</evidence>
<protein>
    <submittedName>
        <fullName evidence="2">Uncharacterized protein</fullName>
    </submittedName>
</protein>
<reference evidence="2 3" key="1">
    <citation type="journal article" date="2010" name="Nature">
        <title>The Ectocarpus genome and the independent evolution of multicellularity in brown algae.</title>
        <authorList>
            <person name="Cock J.M."/>
            <person name="Sterck L."/>
            <person name="Rouze P."/>
            <person name="Scornet D."/>
            <person name="Allen A.E."/>
            <person name="Amoutzias G."/>
            <person name="Anthouard V."/>
            <person name="Artiguenave F."/>
            <person name="Aury J.M."/>
            <person name="Badger J.H."/>
            <person name="Beszteri B."/>
            <person name="Billiau K."/>
            <person name="Bonnet E."/>
            <person name="Bothwell J.H."/>
            <person name="Bowler C."/>
            <person name="Boyen C."/>
            <person name="Brownlee C."/>
            <person name="Carrano C.J."/>
            <person name="Charrier B."/>
            <person name="Cho G.Y."/>
            <person name="Coelho S.M."/>
            <person name="Collen J."/>
            <person name="Corre E."/>
            <person name="Da Silva C."/>
            <person name="Delage L."/>
            <person name="Delaroque N."/>
            <person name="Dittami S.M."/>
            <person name="Doulbeau S."/>
            <person name="Elias M."/>
            <person name="Farnham G."/>
            <person name="Gachon C.M."/>
            <person name="Gschloessl B."/>
            <person name="Heesch S."/>
            <person name="Jabbari K."/>
            <person name="Jubin C."/>
            <person name="Kawai H."/>
            <person name="Kimura K."/>
            <person name="Kloareg B."/>
            <person name="Kupper F.C."/>
            <person name="Lang D."/>
            <person name="Le Bail A."/>
            <person name="Leblanc C."/>
            <person name="Lerouge P."/>
            <person name="Lohr M."/>
            <person name="Lopez P.J."/>
            <person name="Martens C."/>
            <person name="Maumus F."/>
            <person name="Michel G."/>
            <person name="Miranda-Saavedra D."/>
            <person name="Morales J."/>
            <person name="Moreau H."/>
            <person name="Motomura T."/>
            <person name="Nagasato C."/>
            <person name="Napoli C.A."/>
            <person name="Nelson D.R."/>
            <person name="Nyvall-Collen P."/>
            <person name="Peters A.F."/>
            <person name="Pommier C."/>
            <person name="Potin P."/>
            <person name="Poulain J."/>
            <person name="Quesneville H."/>
            <person name="Read B."/>
            <person name="Rensing S.A."/>
            <person name="Ritter A."/>
            <person name="Rousvoal S."/>
            <person name="Samanta M."/>
            <person name="Samson G."/>
            <person name="Schroeder D.C."/>
            <person name="Segurens B."/>
            <person name="Strittmatter M."/>
            <person name="Tonon T."/>
            <person name="Tregear J.W."/>
            <person name="Valentin K."/>
            <person name="von Dassow P."/>
            <person name="Yamagishi T."/>
            <person name="Van de Peer Y."/>
            <person name="Wincker P."/>
        </authorList>
    </citation>
    <scope>NUCLEOTIDE SEQUENCE [LARGE SCALE GENOMIC DNA]</scope>
    <source>
        <strain evidence="3">Ec32 / CCAP1310/4</strain>
    </source>
</reference>
<gene>
    <name evidence="2" type="ORF">Esi_0032_0026</name>
</gene>
<accession>D7FX08</accession>
<dbReference type="EMBL" id="FN648509">
    <property type="protein sequence ID" value="CBJ26341.1"/>
    <property type="molecule type" value="Genomic_DNA"/>
</dbReference>